<organism evidence="1">
    <name type="scientific">Myoviridae sp. ctCo31</name>
    <dbReference type="NCBI Taxonomy" id="2825053"/>
    <lineage>
        <taxon>Viruses</taxon>
        <taxon>Duplodnaviria</taxon>
        <taxon>Heunggongvirae</taxon>
        <taxon>Uroviricota</taxon>
        <taxon>Caudoviricetes</taxon>
    </lineage>
</organism>
<reference evidence="1" key="1">
    <citation type="journal article" date="2021" name="Proc. Natl. Acad. Sci. U.S.A.">
        <title>A Catalog of Tens of Thousands of Viruses from Human Metagenomes Reveals Hidden Associations with Chronic Diseases.</title>
        <authorList>
            <person name="Tisza M.J."/>
            <person name="Buck C.B."/>
        </authorList>
    </citation>
    <scope>NUCLEOTIDE SEQUENCE</scope>
    <source>
        <strain evidence="1">CtCo31</strain>
    </source>
</reference>
<name>A0A8S5UMC9_9CAUD</name>
<accession>A0A8S5UMC9</accession>
<proteinExistence type="predicted"/>
<evidence type="ECO:0000313" key="1">
    <source>
        <dbReference type="EMBL" id="DAF95534.1"/>
    </source>
</evidence>
<protein>
    <submittedName>
        <fullName evidence="1">BTB/POZ domain-containing protein</fullName>
    </submittedName>
</protein>
<sequence length="33" mass="3935">MRKKRAKALFLINTTKMILINLPILHHLYIACR</sequence>
<dbReference type="EMBL" id="BK016109">
    <property type="protein sequence ID" value="DAF95534.1"/>
    <property type="molecule type" value="Genomic_DNA"/>
</dbReference>